<dbReference type="Gene3D" id="3.40.50.720">
    <property type="entry name" value="NAD(P)-binding Rossmann-like Domain"/>
    <property type="match status" value="1"/>
</dbReference>
<dbReference type="InterPro" id="IPR051604">
    <property type="entry name" value="Ergot_Alk_Oxidoreductase"/>
</dbReference>
<keyword evidence="3" id="KW-1185">Reference proteome</keyword>
<dbReference type="EMBL" id="JBIRXV010000005">
    <property type="protein sequence ID" value="MFI2323401.1"/>
    <property type="molecule type" value="Genomic_DNA"/>
</dbReference>
<feature type="domain" description="NAD(P)-binding" evidence="1">
    <location>
        <begin position="6"/>
        <end position="178"/>
    </location>
</feature>
<evidence type="ECO:0000313" key="2">
    <source>
        <dbReference type="EMBL" id="MFI2323401.1"/>
    </source>
</evidence>
<dbReference type="SUPFAM" id="SSF51735">
    <property type="entry name" value="NAD(P)-binding Rossmann-fold domains"/>
    <property type="match status" value="1"/>
</dbReference>
<gene>
    <name evidence="2" type="ORF">ACH47G_23210</name>
</gene>
<dbReference type="Gene3D" id="3.90.25.10">
    <property type="entry name" value="UDP-galactose 4-epimerase, domain 1"/>
    <property type="match status" value="1"/>
</dbReference>
<organism evidence="2 3">
    <name type="scientific">Nocardia beijingensis</name>
    <dbReference type="NCBI Taxonomy" id="95162"/>
    <lineage>
        <taxon>Bacteria</taxon>
        <taxon>Bacillati</taxon>
        <taxon>Actinomycetota</taxon>
        <taxon>Actinomycetes</taxon>
        <taxon>Mycobacteriales</taxon>
        <taxon>Nocardiaceae</taxon>
        <taxon>Nocardia</taxon>
    </lineage>
</organism>
<accession>A0ABW7WMT8</accession>
<evidence type="ECO:0000313" key="3">
    <source>
        <dbReference type="Proteomes" id="UP001611450"/>
    </source>
</evidence>
<reference evidence="2 3" key="1">
    <citation type="submission" date="2024-10" db="EMBL/GenBank/DDBJ databases">
        <title>The Natural Products Discovery Center: Release of the First 8490 Sequenced Strains for Exploring Actinobacteria Biosynthetic Diversity.</title>
        <authorList>
            <person name="Kalkreuter E."/>
            <person name="Kautsar S.A."/>
            <person name="Yang D."/>
            <person name="Bader C.D."/>
            <person name="Teijaro C.N."/>
            <person name="Fluegel L."/>
            <person name="Davis C.M."/>
            <person name="Simpson J.R."/>
            <person name="Lauterbach L."/>
            <person name="Steele A.D."/>
            <person name="Gui C."/>
            <person name="Meng S."/>
            <person name="Li G."/>
            <person name="Viehrig K."/>
            <person name="Ye F."/>
            <person name="Su P."/>
            <person name="Kiefer A.F."/>
            <person name="Nichols A."/>
            <person name="Cepeda A.J."/>
            <person name="Yan W."/>
            <person name="Fan B."/>
            <person name="Jiang Y."/>
            <person name="Adhikari A."/>
            <person name="Zheng C.-J."/>
            <person name="Schuster L."/>
            <person name="Cowan T.M."/>
            <person name="Smanski M.J."/>
            <person name="Chevrette M.G."/>
            <person name="De Carvalho L.P.S."/>
            <person name="Shen B."/>
        </authorList>
    </citation>
    <scope>NUCLEOTIDE SEQUENCE [LARGE SCALE GENOMIC DNA]</scope>
    <source>
        <strain evidence="2 3">NPDC019626</strain>
    </source>
</reference>
<dbReference type="InterPro" id="IPR016040">
    <property type="entry name" value="NAD(P)-bd_dom"/>
</dbReference>
<dbReference type="Pfam" id="PF13460">
    <property type="entry name" value="NAD_binding_10"/>
    <property type="match status" value="1"/>
</dbReference>
<dbReference type="PANTHER" id="PTHR43162">
    <property type="match status" value="1"/>
</dbReference>
<dbReference type="PANTHER" id="PTHR43162:SF1">
    <property type="entry name" value="PRESTALK A DIFFERENTIATION PROTEIN A"/>
    <property type="match status" value="1"/>
</dbReference>
<proteinExistence type="predicted"/>
<comment type="caution">
    <text evidence="2">The sequence shown here is derived from an EMBL/GenBank/DDBJ whole genome shotgun (WGS) entry which is preliminary data.</text>
</comment>
<protein>
    <submittedName>
        <fullName evidence="2">NAD(P)H-binding protein</fullName>
    </submittedName>
</protein>
<dbReference type="RefSeq" id="WP_396947995.1">
    <property type="nucleotide sequence ID" value="NZ_JBIRXV010000005.1"/>
</dbReference>
<sequence>MIVITGATGTIGSEIIRQLSERGTAVRAVTRDPDRADVPAGVEVARGDYTDVASMAKAMTGAEAAFIVGVLGPEYAELDRALIATARDAGVGRIVKLSAIGTGDPGLGRVGTWHMPGEQAARESGVDWTILRPSSFASNTLSWAAAIRAGQPVPNMTGDAAQGVVDPRDVAGVAVEALLSAGHAGRIYTLTGPELLTTHHLAATLATVTGHPVDVADIPETEARAHMLASGMSVEFADGALAGQKYVRAGHNAIVTPDVVEILGRARTFAEWATDHASAFAAGANTP</sequence>
<dbReference type="InterPro" id="IPR036291">
    <property type="entry name" value="NAD(P)-bd_dom_sf"/>
</dbReference>
<name>A0ABW7WMT8_9NOCA</name>
<evidence type="ECO:0000259" key="1">
    <source>
        <dbReference type="Pfam" id="PF13460"/>
    </source>
</evidence>
<dbReference type="Proteomes" id="UP001611450">
    <property type="component" value="Unassembled WGS sequence"/>
</dbReference>